<sequence>MVSSGAGCRLLALLLAVLMGAARACDDDHFTCDNGQCTMPYLICDGVTDCDDGSDEKPGKCDSAAAATLSVGDALLATVQYRFEHKGVVFRLCNDSWCSALYVWGANSNGTLKYFQDTDCNVWGAYCSSSIESQTDGWEYFPTSELAFVLERRSTSLALWRLGDIEHSVSVPVTADSHHLRIRPENWMKDMPVTLNVSFTTVTAPPSTGRTSTSSGMTTPISSTPSPSAANFAHIGFPFVALASLLLLFGR</sequence>
<dbReference type="KEGG" id="tpal:117653585"/>
<accession>A0A6P9AAY6</accession>
<evidence type="ECO:0000256" key="3">
    <source>
        <dbReference type="SAM" id="SignalP"/>
    </source>
</evidence>
<dbReference type="AlphaFoldDB" id="A0A6P9AAY6"/>
<keyword evidence="3" id="KW-0732">Signal</keyword>
<name>A0A6P9AAY6_THRPL</name>
<evidence type="ECO:0000313" key="5">
    <source>
        <dbReference type="RefSeq" id="XP_034255267.1"/>
    </source>
</evidence>
<reference evidence="5" key="1">
    <citation type="submission" date="2025-08" db="UniProtKB">
        <authorList>
            <consortium name="RefSeq"/>
        </authorList>
    </citation>
    <scope>IDENTIFICATION</scope>
    <source>
        <tissue evidence="5">Total insect</tissue>
    </source>
</reference>
<dbReference type="GeneID" id="117653585"/>
<feature type="chain" id="PRO_5027710574" evidence="3">
    <location>
        <begin position="25"/>
        <end position="251"/>
    </location>
</feature>
<feature type="disulfide bond" evidence="2">
    <location>
        <begin position="32"/>
        <end position="50"/>
    </location>
</feature>
<keyword evidence="1 2" id="KW-1015">Disulfide bond</keyword>
<dbReference type="Proteomes" id="UP000515158">
    <property type="component" value="Unplaced"/>
</dbReference>
<feature type="disulfide bond" evidence="2">
    <location>
        <begin position="25"/>
        <end position="37"/>
    </location>
</feature>
<dbReference type="Gene3D" id="2.40.128.620">
    <property type="match status" value="1"/>
</dbReference>
<keyword evidence="4" id="KW-1185">Reference proteome</keyword>
<feature type="signal peptide" evidence="3">
    <location>
        <begin position="1"/>
        <end position="24"/>
    </location>
</feature>
<proteinExistence type="predicted"/>
<dbReference type="InterPro" id="IPR002172">
    <property type="entry name" value="LDrepeatLR_classA_rpt"/>
</dbReference>
<dbReference type="OrthoDB" id="2019384at2759"/>
<gene>
    <name evidence="5" type="primary">LOC117653585</name>
</gene>
<dbReference type="Pfam" id="PF00057">
    <property type="entry name" value="Ldl_recept_a"/>
    <property type="match status" value="1"/>
</dbReference>
<organism evidence="5">
    <name type="scientific">Thrips palmi</name>
    <name type="common">Melon thrips</name>
    <dbReference type="NCBI Taxonomy" id="161013"/>
    <lineage>
        <taxon>Eukaryota</taxon>
        <taxon>Metazoa</taxon>
        <taxon>Ecdysozoa</taxon>
        <taxon>Arthropoda</taxon>
        <taxon>Hexapoda</taxon>
        <taxon>Insecta</taxon>
        <taxon>Pterygota</taxon>
        <taxon>Neoptera</taxon>
        <taxon>Paraneoptera</taxon>
        <taxon>Thysanoptera</taxon>
        <taxon>Terebrantia</taxon>
        <taxon>Thripoidea</taxon>
        <taxon>Thripidae</taxon>
        <taxon>Thrips</taxon>
    </lineage>
</organism>
<dbReference type="InterPro" id="IPR036055">
    <property type="entry name" value="LDL_receptor-like_sf"/>
</dbReference>
<evidence type="ECO:0000256" key="2">
    <source>
        <dbReference type="PROSITE-ProRule" id="PRU00124"/>
    </source>
</evidence>
<dbReference type="SMART" id="SM00192">
    <property type="entry name" value="LDLa"/>
    <property type="match status" value="1"/>
</dbReference>
<evidence type="ECO:0000313" key="4">
    <source>
        <dbReference type="Proteomes" id="UP000515158"/>
    </source>
</evidence>
<dbReference type="CDD" id="cd00112">
    <property type="entry name" value="LDLa"/>
    <property type="match status" value="1"/>
</dbReference>
<dbReference type="InParanoid" id="A0A6P9AAY6"/>
<evidence type="ECO:0000256" key="1">
    <source>
        <dbReference type="ARBA" id="ARBA00023157"/>
    </source>
</evidence>
<comment type="caution">
    <text evidence="2">Lacks conserved residue(s) required for the propagation of feature annotation.</text>
</comment>
<protein>
    <submittedName>
        <fullName evidence="5">Uncharacterized protein LOC117653585</fullName>
    </submittedName>
</protein>
<dbReference type="PROSITE" id="PS50068">
    <property type="entry name" value="LDLRA_2"/>
    <property type="match status" value="1"/>
</dbReference>
<dbReference type="SUPFAM" id="SSF57424">
    <property type="entry name" value="LDL receptor-like module"/>
    <property type="match status" value="1"/>
</dbReference>
<dbReference type="RefSeq" id="XP_034255267.1">
    <property type="nucleotide sequence ID" value="XM_034399376.1"/>
</dbReference>